<dbReference type="PANTHER" id="PTHR30204:SF94">
    <property type="entry name" value="HEAVY METAL-DEPENDENT TRANSCRIPTIONAL REGULATOR HI_0293-RELATED"/>
    <property type="match status" value="1"/>
</dbReference>
<gene>
    <name evidence="6" type="ORF">GKD88_11640</name>
    <name evidence="5" type="ORF">GKE08_11965</name>
</gene>
<organism evidence="5 7">
    <name type="scientific">Holdemania massiliensis</name>
    <dbReference type="NCBI Taxonomy" id="1468449"/>
    <lineage>
        <taxon>Bacteria</taxon>
        <taxon>Bacillati</taxon>
        <taxon>Bacillota</taxon>
        <taxon>Erysipelotrichia</taxon>
        <taxon>Erysipelotrichales</taxon>
        <taxon>Erysipelotrichaceae</taxon>
        <taxon>Holdemania</taxon>
    </lineage>
</organism>
<name>A0A6N7S8R3_9FIRM</name>
<dbReference type="PROSITE" id="PS50937">
    <property type="entry name" value="HTH_MERR_2"/>
    <property type="match status" value="1"/>
</dbReference>
<evidence type="ECO:0000256" key="2">
    <source>
        <dbReference type="ARBA" id="ARBA00023125"/>
    </source>
</evidence>
<dbReference type="InterPro" id="IPR047057">
    <property type="entry name" value="MerR_fam"/>
</dbReference>
<keyword evidence="8" id="KW-1185">Reference proteome</keyword>
<protein>
    <submittedName>
        <fullName evidence="5">MerR family transcriptional regulator</fullName>
    </submittedName>
</protein>
<evidence type="ECO:0000313" key="7">
    <source>
        <dbReference type="Proteomes" id="UP000433575"/>
    </source>
</evidence>
<comment type="caution">
    <text evidence="5">The sequence shown here is derived from an EMBL/GenBank/DDBJ whole genome shotgun (WGS) entry which is preliminary data.</text>
</comment>
<dbReference type="EMBL" id="WKPI01000021">
    <property type="protein sequence ID" value="MSC33772.1"/>
    <property type="molecule type" value="Genomic_DNA"/>
</dbReference>
<keyword evidence="1" id="KW-0805">Transcription regulation</keyword>
<dbReference type="Pfam" id="PF13411">
    <property type="entry name" value="MerR_1"/>
    <property type="match status" value="1"/>
</dbReference>
<evidence type="ECO:0000313" key="5">
    <source>
        <dbReference type="EMBL" id="MSA90042.1"/>
    </source>
</evidence>
<dbReference type="Proteomes" id="UP000433575">
    <property type="component" value="Unassembled WGS sequence"/>
</dbReference>
<dbReference type="InterPro" id="IPR009061">
    <property type="entry name" value="DNA-bd_dom_put_sf"/>
</dbReference>
<feature type="domain" description="HTH merR-type" evidence="4">
    <location>
        <begin position="1"/>
        <end position="70"/>
    </location>
</feature>
<keyword evidence="3" id="KW-0804">Transcription</keyword>
<evidence type="ECO:0000313" key="6">
    <source>
        <dbReference type="EMBL" id="MSC33772.1"/>
    </source>
</evidence>
<dbReference type="SMART" id="SM00422">
    <property type="entry name" value="HTH_MERR"/>
    <property type="match status" value="1"/>
</dbReference>
<dbReference type="SUPFAM" id="SSF46955">
    <property type="entry name" value="Putative DNA-binding domain"/>
    <property type="match status" value="1"/>
</dbReference>
<keyword evidence="2" id="KW-0238">DNA-binding</keyword>
<evidence type="ECO:0000259" key="4">
    <source>
        <dbReference type="PROSITE" id="PS50937"/>
    </source>
</evidence>
<dbReference type="InterPro" id="IPR000551">
    <property type="entry name" value="MerR-type_HTH_dom"/>
</dbReference>
<dbReference type="EMBL" id="WKPJ01000019">
    <property type="protein sequence ID" value="MSA90042.1"/>
    <property type="molecule type" value="Genomic_DNA"/>
</dbReference>
<dbReference type="GO" id="GO:0003677">
    <property type="term" value="F:DNA binding"/>
    <property type="evidence" value="ECO:0007669"/>
    <property type="project" value="UniProtKB-KW"/>
</dbReference>
<evidence type="ECO:0000256" key="1">
    <source>
        <dbReference type="ARBA" id="ARBA00023015"/>
    </source>
</evidence>
<dbReference type="Gene3D" id="1.10.1660.10">
    <property type="match status" value="1"/>
</dbReference>
<evidence type="ECO:0000256" key="3">
    <source>
        <dbReference type="ARBA" id="ARBA00023163"/>
    </source>
</evidence>
<evidence type="ECO:0000313" key="8">
    <source>
        <dbReference type="Proteomes" id="UP000480929"/>
    </source>
</evidence>
<proteinExistence type="predicted"/>
<reference evidence="7 8" key="1">
    <citation type="journal article" date="2019" name="Nat. Med.">
        <title>A library of human gut bacterial isolates paired with longitudinal multiomics data enables mechanistic microbiome research.</title>
        <authorList>
            <person name="Poyet M."/>
            <person name="Groussin M."/>
            <person name="Gibbons S.M."/>
            <person name="Avila-Pacheco J."/>
            <person name="Jiang X."/>
            <person name="Kearney S.M."/>
            <person name="Perrotta A.R."/>
            <person name="Berdy B."/>
            <person name="Zhao S."/>
            <person name="Lieberman T.D."/>
            <person name="Swanson P.K."/>
            <person name="Smith M."/>
            <person name="Roesemann S."/>
            <person name="Alexander J.E."/>
            <person name="Rich S.A."/>
            <person name="Livny J."/>
            <person name="Vlamakis H."/>
            <person name="Clish C."/>
            <person name="Bullock K."/>
            <person name="Deik A."/>
            <person name="Scott J."/>
            <person name="Pierce K.A."/>
            <person name="Xavier R.J."/>
            <person name="Alm E.J."/>
        </authorList>
    </citation>
    <scope>NUCLEOTIDE SEQUENCE [LARGE SCALE GENOMIC DNA]</scope>
    <source>
        <strain evidence="5 7">BIOML-A4</strain>
        <strain evidence="6 8">BIOML-A5</strain>
    </source>
</reference>
<sequence>MKSRIKETANAMNVSNELLRYYERLGLIHPVRNESGYREYAQQDVEILTGILRYKNMDIPLEQIKTLIYEGSLDTLEETLSQKIEDFEWNLKKQQAILQSMIDCRRELNNVKTSLHEIELTTSPAIVRFSLFSKTRIMSEIAGKQNRQFTNLLPISFISPVVRKQDWTNKKSQIEFGFGIALNDFQEFQLTWFENYENHPSNLAYSFLIETIGEDRLNLAHFHWVLEYVCQQGYEVNGDCWGYTLGNCVGKDQEHHRFHRFYLPVIKRG</sequence>
<dbReference type="CDD" id="cd00592">
    <property type="entry name" value="HTH_MerR-like"/>
    <property type="match status" value="1"/>
</dbReference>
<dbReference type="AlphaFoldDB" id="A0A6N7S8R3"/>
<dbReference type="Proteomes" id="UP000480929">
    <property type="component" value="Unassembled WGS sequence"/>
</dbReference>
<dbReference type="RefSeq" id="WP_154239162.1">
    <property type="nucleotide sequence ID" value="NZ_AP031450.1"/>
</dbReference>
<dbReference type="GO" id="GO:0003700">
    <property type="term" value="F:DNA-binding transcription factor activity"/>
    <property type="evidence" value="ECO:0007669"/>
    <property type="project" value="InterPro"/>
</dbReference>
<dbReference type="PANTHER" id="PTHR30204">
    <property type="entry name" value="REDOX-CYCLING DRUG-SENSING TRANSCRIPTIONAL ACTIVATOR SOXR"/>
    <property type="match status" value="1"/>
</dbReference>
<dbReference type="OrthoDB" id="1643618at2"/>
<accession>A0A6N7S8R3</accession>